<dbReference type="Pfam" id="PF09290">
    <property type="entry name" value="AcetDehyd-dimer"/>
    <property type="match status" value="1"/>
</dbReference>
<dbReference type="Gene3D" id="3.40.50.720">
    <property type="entry name" value="NAD(P)-binding Rossmann-like Domain"/>
    <property type="match status" value="1"/>
</dbReference>
<feature type="active site" description="Acyl-thioester intermediate" evidence="3">
    <location>
        <position position="126"/>
    </location>
</feature>
<evidence type="ECO:0000256" key="3">
    <source>
        <dbReference type="HAMAP-Rule" id="MF_01657"/>
    </source>
</evidence>
<accession>A0ABR8SJM6</accession>
<comment type="catalytic activity">
    <reaction evidence="3">
        <text>acetaldehyde + NAD(+) + CoA = acetyl-CoA + NADH + H(+)</text>
        <dbReference type="Rhea" id="RHEA:23288"/>
        <dbReference type="ChEBI" id="CHEBI:15343"/>
        <dbReference type="ChEBI" id="CHEBI:15378"/>
        <dbReference type="ChEBI" id="CHEBI:57287"/>
        <dbReference type="ChEBI" id="CHEBI:57288"/>
        <dbReference type="ChEBI" id="CHEBI:57540"/>
        <dbReference type="ChEBI" id="CHEBI:57945"/>
        <dbReference type="EC" id="1.2.1.10"/>
    </reaction>
</comment>
<dbReference type="CDD" id="cd23933">
    <property type="entry name" value="ALDH_C"/>
    <property type="match status" value="1"/>
</dbReference>
<proteinExistence type="inferred from homology"/>
<feature type="binding site" evidence="3">
    <location>
        <position position="267"/>
    </location>
    <ligand>
        <name>NAD(+)</name>
        <dbReference type="ChEBI" id="CHEBI:57540"/>
    </ligand>
</feature>
<dbReference type="InterPro" id="IPR036291">
    <property type="entry name" value="NAD(P)-bd_dom_sf"/>
</dbReference>
<reference evidence="5 6" key="1">
    <citation type="submission" date="2020-08" db="EMBL/GenBank/DDBJ databases">
        <title>A Genomic Blueprint of the Chicken Gut Microbiome.</title>
        <authorList>
            <person name="Gilroy R."/>
            <person name="Ravi A."/>
            <person name="Getino M."/>
            <person name="Pursley I."/>
            <person name="Horton D.L."/>
            <person name="Alikhan N.-F."/>
            <person name="Baker D."/>
            <person name="Gharbi K."/>
            <person name="Hall N."/>
            <person name="Watson M."/>
            <person name="Adriaenssens E.M."/>
            <person name="Foster-Nyarko E."/>
            <person name="Jarju S."/>
            <person name="Secka A."/>
            <person name="Antonio M."/>
            <person name="Oren A."/>
            <person name="Chaudhuri R."/>
            <person name="La Ragione R.M."/>
            <person name="Hildebrand F."/>
            <person name="Pallen M.J."/>
        </authorList>
    </citation>
    <scope>NUCLEOTIDE SEQUENCE [LARGE SCALE GENOMIC DNA]</scope>
    <source>
        <strain evidence="5 6">Sa2CUA10</strain>
    </source>
</reference>
<feature type="domain" description="Semialdehyde dehydrogenase NAD-binding" evidence="4">
    <location>
        <begin position="5"/>
        <end position="118"/>
    </location>
</feature>
<dbReference type="SUPFAM" id="SSF55347">
    <property type="entry name" value="Glyceraldehyde-3-phosphate dehydrogenase-like, C-terminal domain"/>
    <property type="match status" value="1"/>
</dbReference>
<dbReference type="Pfam" id="PF01118">
    <property type="entry name" value="Semialdhyde_dh"/>
    <property type="match status" value="1"/>
</dbReference>
<dbReference type="GO" id="GO:0008774">
    <property type="term" value="F:acetaldehyde dehydrogenase (acetylating) activity"/>
    <property type="evidence" value="ECO:0007669"/>
    <property type="project" value="UniProtKB-EC"/>
</dbReference>
<feature type="binding site" evidence="3">
    <location>
        <begin position="157"/>
        <end position="165"/>
    </location>
    <ligand>
        <name>NAD(+)</name>
        <dbReference type="ChEBI" id="CHEBI:57540"/>
    </ligand>
</feature>
<dbReference type="RefSeq" id="WP_191753055.1">
    <property type="nucleotide sequence ID" value="NZ_JACSQM010000002.1"/>
</dbReference>
<dbReference type="EMBL" id="JACSQM010000002">
    <property type="protein sequence ID" value="MBD7963686.1"/>
    <property type="molecule type" value="Genomic_DNA"/>
</dbReference>
<evidence type="ECO:0000313" key="6">
    <source>
        <dbReference type="Proteomes" id="UP000603641"/>
    </source>
</evidence>
<dbReference type="NCBIfam" id="NF006157">
    <property type="entry name" value="PRK08300.1"/>
    <property type="match status" value="1"/>
</dbReference>
<dbReference type="InterPro" id="IPR003361">
    <property type="entry name" value="Acetaldehyde_dehydrogenase"/>
</dbReference>
<feature type="binding site" evidence="3">
    <location>
        <begin position="11"/>
        <end position="14"/>
    </location>
    <ligand>
        <name>NAD(+)</name>
        <dbReference type="ChEBI" id="CHEBI:57540"/>
    </ligand>
</feature>
<comment type="caution">
    <text evidence="5">The sequence shown here is derived from an EMBL/GenBank/DDBJ whole genome shotgun (WGS) entry which is preliminary data.</text>
</comment>
<sequence length="301" mass="32487">MKKIKAAIIGSGNIGTDLMYKLQRSDDLELTAMFGIDMESDGLRRANSAGYRVFTNGIDDFVKRPDLADIVFDATSAKAHLRHAQLLKDMGKTVIDLTPAAIGPFVCPPVNFSEHIDSQNINMITCGGQATIPIIHAINSVADVSYGEIAATISSSSAGPGTRANIDEFTLTTRRGIEEVGGAQRGKAIIILNPADPPILMRSTIYCEVKEMDEARIRTAIFDMENSVKSYVPGYRLKNEPLFDGDRVTVIVEVEGAGDYFPSYAGNLDIMTSAAKQAGEMVAKRLLGTFNMDKAVTANDA</sequence>
<keyword evidence="3 5" id="KW-0560">Oxidoreductase</keyword>
<dbReference type="SUPFAM" id="SSF51735">
    <property type="entry name" value="NAD(P)-binding Rossmann-fold domains"/>
    <property type="match status" value="1"/>
</dbReference>
<evidence type="ECO:0000256" key="1">
    <source>
        <dbReference type="ARBA" id="ARBA00009244"/>
    </source>
</evidence>
<dbReference type="InterPro" id="IPR000534">
    <property type="entry name" value="Semialdehyde_DH_NAD-bd"/>
</dbReference>
<dbReference type="HAMAP" id="MF_01657">
    <property type="entry name" value="Ac_ald_DH_ac"/>
    <property type="match status" value="1"/>
</dbReference>
<dbReference type="Proteomes" id="UP000603641">
    <property type="component" value="Unassembled WGS sequence"/>
</dbReference>
<dbReference type="PIRSF" id="PIRSF015689">
    <property type="entry name" value="Actaldh_dh_actl"/>
    <property type="match status" value="1"/>
</dbReference>
<dbReference type="EC" id="1.2.1.10" evidence="3"/>
<dbReference type="SMART" id="SM00859">
    <property type="entry name" value="Semialdhyde_dh"/>
    <property type="match status" value="1"/>
</dbReference>
<evidence type="ECO:0000256" key="2">
    <source>
        <dbReference type="ARBA" id="ARBA00023027"/>
    </source>
</evidence>
<dbReference type="NCBIfam" id="TIGR03215">
    <property type="entry name" value="ac_ald_DH_ac"/>
    <property type="match status" value="1"/>
</dbReference>
<keyword evidence="2 3" id="KW-0520">NAD</keyword>
<name>A0ABR8SJM6_9BACL</name>
<gene>
    <name evidence="5" type="ORF">H9648_06415</name>
</gene>
<evidence type="ECO:0000259" key="4">
    <source>
        <dbReference type="SMART" id="SM00859"/>
    </source>
</evidence>
<keyword evidence="6" id="KW-1185">Reference proteome</keyword>
<protein>
    <recommendedName>
        <fullName evidence="3">Acetaldehyde dehydrogenase</fullName>
        <ecNumber evidence="3">1.2.1.10</ecNumber>
    </recommendedName>
    <alternativeName>
        <fullName evidence="3">Acetaldehyde dehydrogenase [acetylating]</fullName>
    </alternativeName>
</protein>
<keyword evidence="3" id="KW-0058">Aromatic hydrocarbons catabolism</keyword>
<evidence type="ECO:0000313" key="5">
    <source>
        <dbReference type="EMBL" id="MBD7963686.1"/>
    </source>
</evidence>
<comment type="similarity">
    <text evidence="1 3">Belongs to the acetaldehyde dehydrogenase family.</text>
</comment>
<dbReference type="InterPro" id="IPR015426">
    <property type="entry name" value="Acetylaldehyde_DH_C"/>
</dbReference>
<dbReference type="Gene3D" id="3.30.360.10">
    <property type="entry name" value="Dihydrodipicolinate Reductase, domain 2"/>
    <property type="match status" value="1"/>
</dbReference>
<organism evidence="5 6">
    <name type="scientific">Fictibacillus norfolkensis</name>
    <dbReference type="NCBI Taxonomy" id="2762233"/>
    <lineage>
        <taxon>Bacteria</taxon>
        <taxon>Bacillati</taxon>
        <taxon>Bacillota</taxon>
        <taxon>Bacilli</taxon>
        <taxon>Bacillales</taxon>
        <taxon>Fictibacillaceae</taxon>
        <taxon>Fictibacillus</taxon>
    </lineage>
</organism>